<dbReference type="RefSeq" id="WP_112220056.1">
    <property type="nucleotide sequence ID" value="NZ_MVJN01000008.1"/>
</dbReference>
<evidence type="ECO:0000256" key="8">
    <source>
        <dbReference type="ARBA" id="ARBA00022840"/>
    </source>
</evidence>
<dbReference type="GO" id="GO:0046872">
    <property type="term" value="F:metal ion binding"/>
    <property type="evidence" value="ECO:0007669"/>
    <property type="project" value="UniProtKB-KW"/>
</dbReference>
<keyword evidence="11" id="KW-0808">Transferase</keyword>
<dbReference type="GO" id="GO:0016740">
    <property type="term" value="F:transferase activity"/>
    <property type="evidence" value="ECO:0007669"/>
    <property type="project" value="UniProtKB-KW"/>
</dbReference>
<comment type="similarity">
    <text evidence="2">Belongs to the TsaE family.</text>
</comment>
<evidence type="ECO:0000256" key="9">
    <source>
        <dbReference type="ARBA" id="ARBA00022842"/>
    </source>
</evidence>
<dbReference type="InterPro" id="IPR003442">
    <property type="entry name" value="T6A_TsaE"/>
</dbReference>
<keyword evidence="4" id="KW-0963">Cytoplasm</keyword>
<dbReference type="Pfam" id="PF02367">
    <property type="entry name" value="TsaE"/>
    <property type="match status" value="1"/>
</dbReference>
<reference evidence="11 12" key="1">
    <citation type="submission" date="2017-02" db="EMBL/GenBank/DDBJ databases">
        <title>Legionella quilivanii strain from human: case report and whole genome sequencing analysis.</title>
        <authorList>
            <person name="Lalancette C."/>
            <person name="Leduc J.-M."/>
            <person name="Levesque S."/>
            <person name="Fournier E."/>
            <person name="Saoud J."/>
            <person name="Faucher S.P."/>
            <person name="Bernard K."/>
            <person name="Martineau C."/>
            <person name="Longtin J."/>
        </authorList>
    </citation>
    <scope>NUCLEOTIDE SEQUENCE [LARGE SCALE GENOMIC DNA]</scope>
    <source>
        <strain evidence="11 12">ID143958</strain>
    </source>
</reference>
<evidence type="ECO:0000256" key="2">
    <source>
        <dbReference type="ARBA" id="ARBA00007599"/>
    </source>
</evidence>
<dbReference type="PANTHER" id="PTHR33540">
    <property type="entry name" value="TRNA THREONYLCARBAMOYLADENOSINE BIOSYNTHESIS PROTEIN TSAE"/>
    <property type="match status" value="1"/>
</dbReference>
<keyword evidence="9" id="KW-0460">Magnesium</keyword>
<keyword evidence="6" id="KW-0479">Metal-binding</keyword>
<dbReference type="InterPro" id="IPR027417">
    <property type="entry name" value="P-loop_NTPase"/>
</dbReference>
<dbReference type="GO" id="GO:0002949">
    <property type="term" value="P:tRNA threonylcarbamoyladenosine modification"/>
    <property type="evidence" value="ECO:0007669"/>
    <property type="project" value="InterPro"/>
</dbReference>
<dbReference type="NCBIfam" id="TIGR00150">
    <property type="entry name" value="T6A_YjeE"/>
    <property type="match status" value="1"/>
</dbReference>
<evidence type="ECO:0000313" key="11">
    <source>
        <dbReference type="EMBL" id="RAP35653.1"/>
    </source>
</evidence>
<keyword evidence="8" id="KW-0067">ATP-binding</keyword>
<comment type="caution">
    <text evidence="11">The sequence shown here is derived from an EMBL/GenBank/DDBJ whole genome shotgun (WGS) entry which is preliminary data.</text>
</comment>
<evidence type="ECO:0000256" key="10">
    <source>
        <dbReference type="ARBA" id="ARBA00032441"/>
    </source>
</evidence>
<keyword evidence="7" id="KW-0547">Nucleotide-binding</keyword>
<dbReference type="GO" id="GO:0005737">
    <property type="term" value="C:cytoplasm"/>
    <property type="evidence" value="ECO:0007669"/>
    <property type="project" value="UniProtKB-SubCell"/>
</dbReference>
<proteinExistence type="inferred from homology"/>
<evidence type="ECO:0000256" key="4">
    <source>
        <dbReference type="ARBA" id="ARBA00022490"/>
    </source>
</evidence>
<gene>
    <name evidence="11" type="ORF">B1207_11170</name>
</gene>
<evidence type="ECO:0000256" key="7">
    <source>
        <dbReference type="ARBA" id="ARBA00022741"/>
    </source>
</evidence>
<dbReference type="Gene3D" id="3.40.50.300">
    <property type="entry name" value="P-loop containing nucleotide triphosphate hydrolases"/>
    <property type="match status" value="1"/>
</dbReference>
<keyword evidence="5" id="KW-0819">tRNA processing</keyword>
<dbReference type="Proteomes" id="UP000249458">
    <property type="component" value="Unassembled WGS sequence"/>
</dbReference>
<dbReference type="GO" id="GO:0005524">
    <property type="term" value="F:ATP binding"/>
    <property type="evidence" value="ECO:0007669"/>
    <property type="project" value="UniProtKB-KW"/>
</dbReference>
<comment type="subcellular location">
    <subcellularLocation>
        <location evidence="1">Cytoplasm</location>
    </subcellularLocation>
</comment>
<dbReference type="AlphaFoldDB" id="A0A364LHQ8"/>
<dbReference type="EMBL" id="MVJN01000008">
    <property type="protein sequence ID" value="RAP35653.1"/>
    <property type="molecule type" value="Genomic_DNA"/>
</dbReference>
<name>A0A364LHQ8_9GAMM</name>
<evidence type="ECO:0000256" key="5">
    <source>
        <dbReference type="ARBA" id="ARBA00022694"/>
    </source>
</evidence>
<sequence length="157" mass="17767">MQKKILHIELIDESATQETASLLAACIHSPLVISFSGEIGAGKTTFIRALLTELGVKSIIKSPTFSLVESYNCNSWPIHHFDLYRIHDEDELEFIGFRDYFDDNAIICVEWPERARHSIKSLDLWITLMITGSSREMIIESLSAAGDKVLFCFEGKE</sequence>
<evidence type="ECO:0000256" key="3">
    <source>
        <dbReference type="ARBA" id="ARBA00019010"/>
    </source>
</evidence>
<evidence type="ECO:0000256" key="6">
    <source>
        <dbReference type="ARBA" id="ARBA00022723"/>
    </source>
</evidence>
<evidence type="ECO:0000313" key="12">
    <source>
        <dbReference type="Proteomes" id="UP000249458"/>
    </source>
</evidence>
<protein>
    <recommendedName>
        <fullName evidence="3">tRNA threonylcarbamoyladenosine biosynthesis protein TsaE</fullName>
    </recommendedName>
    <alternativeName>
        <fullName evidence="10">t(6)A37 threonylcarbamoyladenosine biosynthesis protein TsaE</fullName>
    </alternativeName>
</protein>
<accession>A0A364LHQ8</accession>
<organism evidence="11 12">
    <name type="scientific">Legionella quinlivanii</name>
    <dbReference type="NCBI Taxonomy" id="45073"/>
    <lineage>
        <taxon>Bacteria</taxon>
        <taxon>Pseudomonadati</taxon>
        <taxon>Pseudomonadota</taxon>
        <taxon>Gammaproteobacteria</taxon>
        <taxon>Legionellales</taxon>
        <taxon>Legionellaceae</taxon>
        <taxon>Legionella</taxon>
    </lineage>
</organism>
<dbReference type="SUPFAM" id="SSF52540">
    <property type="entry name" value="P-loop containing nucleoside triphosphate hydrolases"/>
    <property type="match status" value="1"/>
</dbReference>
<dbReference type="PANTHER" id="PTHR33540:SF2">
    <property type="entry name" value="TRNA THREONYLCARBAMOYLADENOSINE BIOSYNTHESIS PROTEIN TSAE"/>
    <property type="match status" value="1"/>
</dbReference>
<evidence type="ECO:0000256" key="1">
    <source>
        <dbReference type="ARBA" id="ARBA00004496"/>
    </source>
</evidence>